<proteinExistence type="predicted"/>
<dbReference type="HOGENOM" id="CLU_043305_0_0_1"/>
<dbReference type="KEGG" id="mlr:MELLADRAFT_65314"/>
<evidence type="ECO:0000313" key="3">
    <source>
        <dbReference type="Proteomes" id="UP000001072"/>
    </source>
</evidence>
<sequence>MWLEDQTAQLTKPGSHLPGDHHSVMPYKHSMFGAFPYSFPTYDPLGSGSSDLHHHVREAPTHSSEIFHGSGSSSVQEFSTSEPSAEDMESLTEDQHQSIIDLQSVESHHIQTPSVPGDTGVSKEYNGGEEKSDPIREKNVDVIPPKVHKAHNAVRDGVSLLTRSGKHQIWGSLPFRKEIEIWFKPLKAKLIQRVLKENKLNGLKSRDIQRVLVRAKNKLTPTFFGALIANYHYIGDERNQKLLREGWEYLQSYMTNWEHADFDIVHECKHAGRVDNRVWEWTSDEVLGYLMWMDGRNGLSSKVLKKLISDWQFKQLNKL</sequence>
<name>F4RUW0_MELLP</name>
<reference evidence="3" key="1">
    <citation type="journal article" date="2011" name="Proc. Natl. Acad. Sci. U.S.A.">
        <title>Obligate biotrophy features unraveled by the genomic analysis of rust fungi.</title>
        <authorList>
            <person name="Duplessis S."/>
            <person name="Cuomo C.A."/>
            <person name="Lin Y.-C."/>
            <person name="Aerts A."/>
            <person name="Tisserant E."/>
            <person name="Veneault-Fourrey C."/>
            <person name="Joly D.L."/>
            <person name="Hacquard S."/>
            <person name="Amselem J."/>
            <person name="Cantarel B.L."/>
            <person name="Chiu R."/>
            <person name="Coutinho P.M."/>
            <person name="Feau N."/>
            <person name="Field M."/>
            <person name="Frey P."/>
            <person name="Gelhaye E."/>
            <person name="Goldberg J."/>
            <person name="Grabherr M.G."/>
            <person name="Kodira C.D."/>
            <person name="Kohler A."/>
            <person name="Kuees U."/>
            <person name="Lindquist E.A."/>
            <person name="Lucas S.M."/>
            <person name="Mago R."/>
            <person name="Mauceli E."/>
            <person name="Morin E."/>
            <person name="Murat C."/>
            <person name="Pangilinan J.L."/>
            <person name="Park R."/>
            <person name="Pearson M."/>
            <person name="Quesneville H."/>
            <person name="Rouhier N."/>
            <person name="Sakthikumar S."/>
            <person name="Salamov A.A."/>
            <person name="Schmutz J."/>
            <person name="Selles B."/>
            <person name="Shapiro H."/>
            <person name="Tanguay P."/>
            <person name="Tuskan G.A."/>
            <person name="Henrissat B."/>
            <person name="Van de Peer Y."/>
            <person name="Rouze P."/>
            <person name="Ellis J.G."/>
            <person name="Dodds P.N."/>
            <person name="Schein J.E."/>
            <person name="Zhong S."/>
            <person name="Hamelin R.C."/>
            <person name="Grigoriev I.V."/>
            <person name="Szabo L.J."/>
            <person name="Martin F."/>
        </authorList>
    </citation>
    <scope>NUCLEOTIDE SEQUENCE [LARGE SCALE GENOMIC DNA]</scope>
    <source>
        <strain evidence="3">98AG31 / pathotype 3-4-7</strain>
    </source>
</reference>
<dbReference type="RefSeq" id="XP_007412967.1">
    <property type="nucleotide sequence ID" value="XM_007412905.1"/>
</dbReference>
<gene>
    <name evidence="2" type="ORF">MELLADRAFT_65314</name>
</gene>
<feature type="region of interest" description="Disordered" evidence="1">
    <location>
        <begin position="63"/>
        <end position="86"/>
    </location>
</feature>
<feature type="region of interest" description="Disordered" evidence="1">
    <location>
        <begin position="110"/>
        <end position="133"/>
    </location>
</feature>
<feature type="compositionally biased region" description="Polar residues" evidence="1">
    <location>
        <begin position="1"/>
        <end position="12"/>
    </location>
</feature>
<dbReference type="GeneID" id="18930416"/>
<accession>F4RUW0</accession>
<dbReference type="InParanoid" id="F4RUW0"/>
<dbReference type="VEuPathDB" id="FungiDB:MELLADRAFT_65314"/>
<protein>
    <submittedName>
        <fullName evidence="2">Uncharacterized protein</fullName>
    </submittedName>
</protein>
<dbReference type="AlphaFoldDB" id="F4RUW0"/>
<keyword evidence="3" id="KW-1185">Reference proteome</keyword>
<evidence type="ECO:0000313" key="2">
    <source>
        <dbReference type="EMBL" id="EGG03853.1"/>
    </source>
</evidence>
<feature type="compositionally biased region" description="Low complexity" evidence="1">
    <location>
        <begin position="63"/>
        <end position="74"/>
    </location>
</feature>
<evidence type="ECO:0000256" key="1">
    <source>
        <dbReference type="SAM" id="MobiDB-lite"/>
    </source>
</evidence>
<feature type="region of interest" description="Disordered" evidence="1">
    <location>
        <begin position="1"/>
        <end position="21"/>
    </location>
</feature>
<organism evidence="3">
    <name type="scientific">Melampsora larici-populina (strain 98AG31 / pathotype 3-4-7)</name>
    <name type="common">Poplar leaf rust fungus</name>
    <dbReference type="NCBI Taxonomy" id="747676"/>
    <lineage>
        <taxon>Eukaryota</taxon>
        <taxon>Fungi</taxon>
        <taxon>Dikarya</taxon>
        <taxon>Basidiomycota</taxon>
        <taxon>Pucciniomycotina</taxon>
        <taxon>Pucciniomycetes</taxon>
        <taxon>Pucciniales</taxon>
        <taxon>Melampsoraceae</taxon>
        <taxon>Melampsora</taxon>
    </lineage>
</organism>
<dbReference type="Proteomes" id="UP000001072">
    <property type="component" value="Unassembled WGS sequence"/>
</dbReference>
<dbReference type="EMBL" id="GL883122">
    <property type="protein sequence ID" value="EGG03853.1"/>
    <property type="molecule type" value="Genomic_DNA"/>
</dbReference>